<dbReference type="InterPro" id="IPR001915">
    <property type="entry name" value="Peptidase_M48"/>
</dbReference>
<dbReference type="eggNOG" id="KOG2661">
    <property type="taxonomic scope" value="Eukaryota"/>
</dbReference>
<feature type="domain" description="Peptidase M48" evidence="7">
    <location>
        <begin position="131"/>
        <end position="306"/>
    </location>
</feature>
<dbReference type="STRING" id="930090.W6ZBP9"/>
<dbReference type="GO" id="GO:0046872">
    <property type="term" value="F:metal ion binding"/>
    <property type="evidence" value="ECO:0007669"/>
    <property type="project" value="UniProtKB-KW"/>
</dbReference>
<proteinExistence type="inferred from homology"/>
<name>W6ZBP9_COCMI</name>
<comment type="similarity">
    <text evidence="6">Belongs to the peptidase M48 family.</text>
</comment>
<dbReference type="EMBL" id="KI963995">
    <property type="protein sequence ID" value="EUC44879.1"/>
    <property type="molecule type" value="Genomic_DNA"/>
</dbReference>
<dbReference type="GO" id="GO:0141164">
    <property type="term" value="P:mitochondrial protein quality control"/>
    <property type="evidence" value="ECO:0007669"/>
    <property type="project" value="EnsemblFungi"/>
</dbReference>
<dbReference type="CDD" id="cd07331">
    <property type="entry name" value="M48C_Oma1_like"/>
    <property type="match status" value="1"/>
</dbReference>
<evidence type="ECO:0000256" key="2">
    <source>
        <dbReference type="ARBA" id="ARBA00022723"/>
    </source>
</evidence>
<keyword evidence="2" id="KW-0479">Metal-binding</keyword>
<dbReference type="GO" id="GO:0004222">
    <property type="term" value="F:metalloendopeptidase activity"/>
    <property type="evidence" value="ECO:0007669"/>
    <property type="project" value="EnsemblFungi"/>
</dbReference>
<protein>
    <recommendedName>
        <fullName evidence="7">Peptidase M48 domain-containing protein</fullName>
    </recommendedName>
</protein>
<dbReference type="GO" id="GO:0034982">
    <property type="term" value="P:mitochondrial protein processing"/>
    <property type="evidence" value="ECO:0007669"/>
    <property type="project" value="TreeGrafter"/>
</dbReference>
<evidence type="ECO:0000256" key="3">
    <source>
        <dbReference type="ARBA" id="ARBA00022801"/>
    </source>
</evidence>
<keyword evidence="4 6" id="KW-0862">Zinc</keyword>
<dbReference type="GO" id="GO:0035694">
    <property type="term" value="P:mitochondrial protein catabolic process"/>
    <property type="evidence" value="ECO:0007669"/>
    <property type="project" value="EnsemblFungi"/>
</dbReference>
<evidence type="ECO:0000313" key="8">
    <source>
        <dbReference type="EMBL" id="EUC44879.1"/>
    </source>
</evidence>
<dbReference type="Proteomes" id="UP000054032">
    <property type="component" value="Unassembled WGS sequence"/>
</dbReference>
<dbReference type="HOGENOM" id="CLU_029002_1_0_1"/>
<dbReference type="Gene3D" id="3.30.2010.10">
    <property type="entry name" value="Metalloproteases ('zincins'), catalytic domain"/>
    <property type="match status" value="1"/>
</dbReference>
<dbReference type="OrthoDB" id="7464992at2759"/>
<organism evidence="8 9">
    <name type="scientific">Bipolaris oryzae ATCC 44560</name>
    <dbReference type="NCBI Taxonomy" id="930090"/>
    <lineage>
        <taxon>Eukaryota</taxon>
        <taxon>Fungi</taxon>
        <taxon>Dikarya</taxon>
        <taxon>Ascomycota</taxon>
        <taxon>Pezizomycotina</taxon>
        <taxon>Dothideomycetes</taxon>
        <taxon>Pleosporomycetidae</taxon>
        <taxon>Pleosporales</taxon>
        <taxon>Pleosporineae</taxon>
        <taxon>Pleosporaceae</taxon>
        <taxon>Bipolaris</taxon>
    </lineage>
</organism>
<evidence type="ECO:0000256" key="6">
    <source>
        <dbReference type="RuleBase" id="RU003983"/>
    </source>
</evidence>
<evidence type="ECO:0000256" key="5">
    <source>
        <dbReference type="ARBA" id="ARBA00023049"/>
    </source>
</evidence>
<sequence length="339" mass="37875">MYRIRPPLPTLSATRAPLSLPLPARPRFYQQLPFNQGPRPQYKRFSSSSGGLSGLLYRWAARPTFYRDIGILSAGAGAFYLYNLEEVPVSGRRRFNIIPAELEEAIGRSSVDQVREQYAGRILPDNDMRVRKVKKVLQRLLPYAEGEGLQGLDWEVTVIESPEQNAFVAPGGKVFVFTGILPLCRDEDGIAAVLGHEIAHVVARHTAERMSQAPLVLIGVLALSLFDISFYSGKLLIDLFLSMPASRKHEAEADFIGLMMMAQGCYKPQAAMDFWARMEKMGNGEPPQILSTHPSHHNREEKIREWLPKALEKAEASECYSTSQYANQFSSAFSGLGGW</sequence>
<dbReference type="PANTHER" id="PTHR22726">
    <property type="entry name" value="METALLOENDOPEPTIDASE OMA1"/>
    <property type="match status" value="1"/>
</dbReference>
<evidence type="ECO:0000259" key="7">
    <source>
        <dbReference type="Pfam" id="PF01435"/>
    </source>
</evidence>
<dbReference type="GeneID" id="19128975"/>
<dbReference type="PANTHER" id="PTHR22726:SF1">
    <property type="entry name" value="METALLOENDOPEPTIDASE OMA1, MITOCHONDRIAL"/>
    <property type="match status" value="1"/>
</dbReference>
<dbReference type="InterPro" id="IPR051156">
    <property type="entry name" value="Mito/Outer_Membr_Metalloprot"/>
</dbReference>
<gene>
    <name evidence="8" type="ORF">COCMIDRAFT_97039</name>
</gene>
<dbReference type="GO" id="GO:0031929">
    <property type="term" value="P:TOR signaling"/>
    <property type="evidence" value="ECO:0007669"/>
    <property type="project" value="EnsemblFungi"/>
</dbReference>
<dbReference type="GO" id="GO:0005743">
    <property type="term" value="C:mitochondrial inner membrane"/>
    <property type="evidence" value="ECO:0007669"/>
    <property type="project" value="EnsemblFungi"/>
</dbReference>
<comment type="cofactor">
    <cofactor evidence="6">
        <name>Zn(2+)</name>
        <dbReference type="ChEBI" id="CHEBI:29105"/>
    </cofactor>
    <text evidence="6">Binds 1 zinc ion per subunit.</text>
</comment>
<keyword evidence="5 6" id="KW-0482">Metalloprotease</keyword>
<evidence type="ECO:0000256" key="1">
    <source>
        <dbReference type="ARBA" id="ARBA00022670"/>
    </source>
</evidence>
<keyword evidence="1 6" id="KW-0645">Protease</keyword>
<evidence type="ECO:0000256" key="4">
    <source>
        <dbReference type="ARBA" id="ARBA00022833"/>
    </source>
</evidence>
<keyword evidence="3 6" id="KW-0378">Hydrolase</keyword>
<reference evidence="8 9" key="1">
    <citation type="journal article" date="2013" name="PLoS Genet.">
        <title>Comparative genome structure, secondary metabolite, and effector coding capacity across Cochliobolus pathogens.</title>
        <authorList>
            <person name="Condon B.J."/>
            <person name="Leng Y."/>
            <person name="Wu D."/>
            <person name="Bushley K.E."/>
            <person name="Ohm R.A."/>
            <person name="Otillar R."/>
            <person name="Martin J."/>
            <person name="Schackwitz W."/>
            <person name="Grimwood J."/>
            <person name="MohdZainudin N."/>
            <person name="Xue C."/>
            <person name="Wang R."/>
            <person name="Manning V.A."/>
            <person name="Dhillon B."/>
            <person name="Tu Z.J."/>
            <person name="Steffenson B.J."/>
            <person name="Salamov A."/>
            <person name="Sun H."/>
            <person name="Lowry S."/>
            <person name="LaButti K."/>
            <person name="Han J."/>
            <person name="Copeland A."/>
            <person name="Lindquist E."/>
            <person name="Barry K."/>
            <person name="Schmutz J."/>
            <person name="Baker S.E."/>
            <person name="Ciuffetti L.M."/>
            <person name="Grigoriev I.V."/>
            <person name="Zhong S."/>
            <person name="Turgeon B.G."/>
        </authorList>
    </citation>
    <scope>NUCLEOTIDE SEQUENCE [LARGE SCALE GENOMIC DNA]</scope>
    <source>
        <strain evidence="8 9">ATCC 44560</strain>
    </source>
</reference>
<dbReference type="RefSeq" id="XP_007688595.1">
    <property type="nucleotide sequence ID" value="XM_007690405.1"/>
</dbReference>
<accession>W6ZBP9</accession>
<dbReference type="KEGG" id="bor:COCMIDRAFT_97039"/>
<evidence type="ECO:0000313" key="9">
    <source>
        <dbReference type="Proteomes" id="UP000054032"/>
    </source>
</evidence>
<dbReference type="Pfam" id="PF01435">
    <property type="entry name" value="Peptidase_M48"/>
    <property type="match status" value="1"/>
</dbReference>
<dbReference type="GO" id="GO:0033108">
    <property type="term" value="P:mitochondrial respiratory chain complex assembly"/>
    <property type="evidence" value="ECO:0007669"/>
    <property type="project" value="EnsemblFungi"/>
</dbReference>
<dbReference type="AlphaFoldDB" id="W6ZBP9"/>
<keyword evidence="9" id="KW-1185">Reference proteome</keyword>